<dbReference type="Proteomes" id="UP001224845">
    <property type="component" value="Unassembled WGS sequence"/>
</dbReference>
<accession>A0AAW8EPF0</accession>
<dbReference type="InterPro" id="IPR011008">
    <property type="entry name" value="Dimeric_a/b-barrel"/>
</dbReference>
<keyword evidence="2" id="KW-0560">Oxidoreductase</keyword>
<proteinExistence type="predicted"/>
<dbReference type="Gene3D" id="3.30.70.100">
    <property type="match status" value="1"/>
</dbReference>
<evidence type="ECO:0000313" key="2">
    <source>
        <dbReference type="EMBL" id="MDP9974727.1"/>
    </source>
</evidence>
<dbReference type="Pfam" id="PF03992">
    <property type="entry name" value="ABM"/>
    <property type="match status" value="1"/>
</dbReference>
<dbReference type="InterPro" id="IPR007138">
    <property type="entry name" value="ABM_dom"/>
</dbReference>
<gene>
    <name evidence="2" type="ORF">J2W39_005997</name>
</gene>
<name>A0AAW8EPF0_VARPD</name>
<feature type="domain" description="ABM" evidence="1">
    <location>
        <begin position="11"/>
        <end position="101"/>
    </location>
</feature>
<dbReference type="PANTHER" id="PTHR33336:SF15">
    <property type="entry name" value="ABM DOMAIN-CONTAINING PROTEIN"/>
    <property type="match status" value="1"/>
</dbReference>
<dbReference type="EMBL" id="JAUSRV010000019">
    <property type="protein sequence ID" value="MDP9974727.1"/>
    <property type="molecule type" value="Genomic_DNA"/>
</dbReference>
<evidence type="ECO:0000259" key="1">
    <source>
        <dbReference type="PROSITE" id="PS51725"/>
    </source>
</evidence>
<dbReference type="InterPro" id="IPR050744">
    <property type="entry name" value="AI-2_Isomerase_LsrG"/>
</dbReference>
<dbReference type="SUPFAM" id="SSF54909">
    <property type="entry name" value="Dimeric alpha+beta barrel"/>
    <property type="match status" value="1"/>
</dbReference>
<protein>
    <submittedName>
        <fullName evidence="2">Quinol monooxygenase YgiN</fullName>
    </submittedName>
</protein>
<dbReference type="PANTHER" id="PTHR33336">
    <property type="entry name" value="QUINOL MONOOXYGENASE YGIN-RELATED"/>
    <property type="match status" value="1"/>
</dbReference>
<comment type="caution">
    <text evidence="2">The sequence shown here is derived from an EMBL/GenBank/DDBJ whole genome shotgun (WGS) entry which is preliminary data.</text>
</comment>
<dbReference type="RefSeq" id="WP_307596757.1">
    <property type="nucleotide sequence ID" value="NZ_CAXUQE020000002.1"/>
</dbReference>
<dbReference type="AlphaFoldDB" id="A0AAW8EPF0"/>
<keyword evidence="2" id="KW-0503">Monooxygenase</keyword>
<evidence type="ECO:0000313" key="3">
    <source>
        <dbReference type="Proteomes" id="UP001224845"/>
    </source>
</evidence>
<sequence length="108" mass="12110">MHSSPTGTQPVTVVITCAIQPDKLELARRELRAVIRQVMALEPACLGIRVHEDAKAPNRWLIVEQWASEAAFTGPHMQQPHMQAFMQTAQTFLDGQADFGFWHETLAT</sequence>
<organism evidence="2 3">
    <name type="scientific">Variovorax paradoxus</name>
    <dbReference type="NCBI Taxonomy" id="34073"/>
    <lineage>
        <taxon>Bacteria</taxon>
        <taxon>Pseudomonadati</taxon>
        <taxon>Pseudomonadota</taxon>
        <taxon>Betaproteobacteria</taxon>
        <taxon>Burkholderiales</taxon>
        <taxon>Comamonadaceae</taxon>
        <taxon>Variovorax</taxon>
    </lineage>
</organism>
<reference evidence="2" key="1">
    <citation type="submission" date="2023-07" db="EMBL/GenBank/DDBJ databases">
        <title>Sorghum-associated microbial communities from plants grown in Nebraska, USA.</title>
        <authorList>
            <person name="Schachtman D."/>
        </authorList>
    </citation>
    <scope>NUCLEOTIDE SEQUENCE</scope>
    <source>
        <strain evidence="2">DS3315</strain>
    </source>
</reference>
<dbReference type="GO" id="GO:0004497">
    <property type="term" value="F:monooxygenase activity"/>
    <property type="evidence" value="ECO:0007669"/>
    <property type="project" value="UniProtKB-KW"/>
</dbReference>
<dbReference type="PROSITE" id="PS51725">
    <property type="entry name" value="ABM"/>
    <property type="match status" value="1"/>
</dbReference>